<feature type="signal peptide" evidence="1">
    <location>
        <begin position="1"/>
        <end position="26"/>
    </location>
</feature>
<gene>
    <name evidence="2" type="ORF">DBV15_01654</name>
</gene>
<dbReference type="EMBL" id="QBLH01000372">
    <property type="protein sequence ID" value="TGZ56233.1"/>
    <property type="molecule type" value="Genomic_DNA"/>
</dbReference>
<protein>
    <submittedName>
        <fullName evidence="2">Uncharacterized protein</fullName>
    </submittedName>
</protein>
<keyword evidence="1" id="KW-0732">Signal</keyword>
<keyword evidence="3" id="KW-1185">Reference proteome</keyword>
<organism evidence="2 3">
    <name type="scientific">Temnothorax longispinosus</name>
    <dbReference type="NCBI Taxonomy" id="300112"/>
    <lineage>
        <taxon>Eukaryota</taxon>
        <taxon>Metazoa</taxon>
        <taxon>Ecdysozoa</taxon>
        <taxon>Arthropoda</taxon>
        <taxon>Hexapoda</taxon>
        <taxon>Insecta</taxon>
        <taxon>Pterygota</taxon>
        <taxon>Neoptera</taxon>
        <taxon>Endopterygota</taxon>
        <taxon>Hymenoptera</taxon>
        <taxon>Apocrita</taxon>
        <taxon>Aculeata</taxon>
        <taxon>Formicoidea</taxon>
        <taxon>Formicidae</taxon>
        <taxon>Myrmicinae</taxon>
        <taxon>Temnothorax</taxon>
    </lineage>
</organism>
<feature type="chain" id="PRO_5020254136" evidence="1">
    <location>
        <begin position="27"/>
        <end position="159"/>
    </location>
</feature>
<evidence type="ECO:0000256" key="1">
    <source>
        <dbReference type="SAM" id="SignalP"/>
    </source>
</evidence>
<evidence type="ECO:0000313" key="3">
    <source>
        <dbReference type="Proteomes" id="UP000310200"/>
    </source>
</evidence>
<dbReference type="AlphaFoldDB" id="A0A4S2L0R3"/>
<proteinExistence type="predicted"/>
<dbReference type="Proteomes" id="UP000310200">
    <property type="component" value="Unassembled WGS sequence"/>
</dbReference>
<sequence>MDTSRNRIRRMVGLLWFCFFFAAVLAEGTLEKLHEDPLHFNQASRSERLTGPQTRLTAIVPSVYTTEPLEINNATSMISNAPAGPRLLLTAREKCTTGRIPQNGMYNQAELVGREIGGRRVRRERDAGKCMIVSRERHTVITGNADGDYADGRHRQSAI</sequence>
<evidence type="ECO:0000313" key="2">
    <source>
        <dbReference type="EMBL" id="TGZ56233.1"/>
    </source>
</evidence>
<name>A0A4S2L0R3_9HYME</name>
<accession>A0A4S2L0R3</accession>
<reference evidence="2 3" key="1">
    <citation type="journal article" date="2019" name="Philos. Trans. R. Soc. Lond., B, Biol. Sci.">
        <title>Ant behaviour and brain gene expression of defending hosts depend on the ecological success of the intruding social parasite.</title>
        <authorList>
            <person name="Kaur R."/>
            <person name="Stoldt M."/>
            <person name="Jongepier E."/>
            <person name="Feldmeyer B."/>
            <person name="Menzel F."/>
            <person name="Bornberg-Bauer E."/>
            <person name="Foitzik S."/>
        </authorList>
    </citation>
    <scope>NUCLEOTIDE SEQUENCE [LARGE SCALE GENOMIC DNA]</scope>
    <source>
        <tissue evidence="2">Whole body</tissue>
    </source>
</reference>
<comment type="caution">
    <text evidence="2">The sequence shown here is derived from an EMBL/GenBank/DDBJ whole genome shotgun (WGS) entry which is preliminary data.</text>
</comment>